<gene>
    <name evidence="2" type="ORF">OF850_01500</name>
</gene>
<feature type="region of interest" description="Disordered" evidence="1">
    <location>
        <begin position="23"/>
        <end position="49"/>
    </location>
</feature>
<name>A0ABT3NQ49_9PROT</name>
<dbReference type="Proteomes" id="UP001526430">
    <property type="component" value="Unassembled WGS sequence"/>
</dbReference>
<organism evidence="2 3">
    <name type="scientific">Sabulicella glaciei</name>
    <dbReference type="NCBI Taxonomy" id="2984948"/>
    <lineage>
        <taxon>Bacteria</taxon>
        <taxon>Pseudomonadati</taxon>
        <taxon>Pseudomonadota</taxon>
        <taxon>Alphaproteobacteria</taxon>
        <taxon>Acetobacterales</taxon>
        <taxon>Acetobacteraceae</taxon>
        <taxon>Sabulicella</taxon>
    </lineage>
</organism>
<dbReference type="RefSeq" id="WP_301587896.1">
    <property type="nucleotide sequence ID" value="NZ_JAPFQI010000001.1"/>
</dbReference>
<reference evidence="2 3" key="1">
    <citation type="submission" date="2022-10" db="EMBL/GenBank/DDBJ databases">
        <title>Roseococcus glaciei nov., sp. nov., isolated from glacier.</title>
        <authorList>
            <person name="Liu Q."/>
            <person name="Xin Y.-H."/>
        </authorList>
    </citation>
    <scope>NUCLEOTIDE SEQUENCE [LARGE SCALE GENOMIC DNA]</scope>
    <source>
        <strain evidence="2 3">MDT2-1-1</strain>
    </source>
</reference>
<evidence type="ECO:0000256" key="1">
    <source>
        <dbReference type="SAM" id="MobiDB-lite"/>
    </source>
</evidence>
<evidence type="ECO:0000313" key="3">
    <source>
        <dbReference type="Proteomes" id="UP001526430"/>
    </source>
</evidence>
<accession>A0ABT3NQ49</accession>
<dbReference type="EMBL" id="JAPFQI010000001">
    <property type="protein sequence ID" value="MCW8084290.1"/>
    <property type="molecule type" value="Genomic_DNA"/>
</dbReference>
<sequence>MQDFDQGDLDALAAALLRRLGLPSGSLPPAGPTRLPDPRLPELPPLDRPMPELNRPARLAIQGLEVTQATQHFGSGFGADNSIPTVALKPMVVRAYPYAIPGILTGDTLSGLQVTGELVLSRWGREVYRTGPTRPGGARLGRLTELDRTLWDREQDLWVGSRDGLSVKHIRGNPPLNFLVPAWYLRAEQTVVTVRLWIASAAGVSADASLRLDVLNVAAPKVALVRVKWDNSVGTVVTPADDDMLGTLRLAERMLPFPYFEANILTLSYTRSGNFGATVAAGGCNALWVEILKRLKEARFWTQLFQLADIVIGIVPSAAFPTGQARVKTGCGSGEDGVGAFFAGQEMTTAHEIGHIYGRPHVHVPNDPKNDTEYPKYRKGFNRSIGEVGMDVGLSPPTLYDPATAIDVMAYTTPAGEPQWISPHTYSKILEMRSLYSTVPADPRRVRPWLIVSFQLERLARGGRAVVLEKAIRLDAPGSVTAAAGQEESPISIDLLDVDDRILATHHAFPMRTEPGGCGCHGGRGGVPEGREPFLSFVEAIPLPEREVARISFHAGDAPLLVVVAGDPPYIALEGPERHEDGLHLRLEVSGSDERVSTLILFTGDDGETWTPVAEDPPTDLPLVIDPAQLTGGQRCRFRAVATARLRSATAETAEFELPRLGRGLFVRAEADPCAGGWVRMSAFIDARGLGAVTPQDVRWESDRDGELGQGFEQAARLSDGRHVISASIPDGLGGRMTERAMIVVGGRPPQTLPG</sequence>
<protein>
    <recommendedName>
        <fullName evidence="4">Peptidase M66 domain-containing protein</fullName>
    </recommendedName>
</protein>
<dbReference type="SUPFAM" id="SSF55486">
    <property type="entry name" value="Metalloproteases ('zincins'), catalytic domain"/>
    <property type="match status" value="1"/>
</dbReference>
<evidence type="ECO:0000313" key="2">
    <source>
        <dbReference type="EMBL" id="MCW8084290.1"/>
    </source>
</evidence>
<keyword evidence="3" id="KW-1185">Reference proteome</keyword>
<evidence type="ECO:0008006" key="4">
    <source>
        <dbReference type="Google" id="ProtNLM"/>
    </source>
</evidence>
<feature type="compositionally biased region" description="Low complexity" evidence="1">
    <location>
        <begin position="23"/>
        <end position="34"/>
    </location>
</feature>
<comment type="caution">
    <text evidence="2">The sequence shown here is derived from an EMBL/GenBank/DDBJ whole genome shotgun (WGS) entry which is preliminary data.</text>
</comment>
<proteinExistence type="predicted"/>